<reference evidence="2 3" key="1">
    <citation type="submission" date="2024-02" db="EMBL/GenBank/DDBJ databases">
        <title>Chromosome-scale genome assembly of the rough periwinkle Littorina saxatilis.</title>
        <authorList>
            <person name="De Jode A."/>
            <person name="Faria R."/>
            <person name="Formenti G."/>
            <person name="Sims Y."/>
            <person name="Smith T.P."/>
            <person name="Tracey A."/>
            <person name="Wood J.M.D."/>
            <person name="Zagrodzka Z.B."/>
            <person name="Johannesson K."/>
            <person name="Butlin R.K."/>
            <person name="Leder E.H."/>
        </authorList>
    </citation>
    <scope>NUCLEOTIDE SEQUENCE [LARGE SCALE GENOMIC DNA]</scope>
    <source>
        <strain evidence="2">Snail1</strain>
        <tissue evidence="2">Muscle</tissue>
    </source>
</reference>
<organism evidence="2 3">
    <name type="scientific">Littorina saxatilis</name>
    <dbReference type="NCBI Taxonomy" id="31220"/>
    <lineage>
        <taxon>Eukaryota</taxon>
        <taxon>Metazoa</taxon>
        <taxon>Spiralia</taxon>
        <taxon>Lophotrochozoa</taxon>
        <taxon>Mollusca</taxon>
        <taxon>Gastropoda</taxon>
        <taxon>Caenogastropoda</taxon>
        <taxon>Littorinimorpha</taxon>
        <taxon>Littorinoidea</taxon>
        <taxon>Littorinidae</taxon>
        <taxon>Littorina</taxon>
    </lineage>
</organism>
<accession>A0AAN9BIG0</accession>
<dbReference type="PANTHER" id="PTHR12242">
    <property type="entry name" value="OS02G0130600 PROTEIN-RELATED"/>
    <property type="match status" value="1"/>
</dbReference>
<feature type="transmembrane region" description="Helical" evidence="1">
    <location>
        <begin position="36"/>
        <end position="57"/>
    </location>
</feature>
<proteinExistence type="predicted"/>
<keyword evidence="3" id="KW-1185">Reference proteome</keyword>
<evidence type="ECO:0008006" key="4">
    <source>
        <dbReference type="Google" id="ProtNLM"/>
    </source>
</evidence>
<dbReference type="InterPro" id="IPR049352">
    <property type="entry name" value="Rost"/>
</dbReference>
<keyword evidence="1" id="KW-1133">Transmembrane helix</keyword>
<dbReference type="EMBL" id="JBAMIC010000007">
    <property type="protein sequence ID" value="KAK7105564.1"/>
    <property type="molecule type" value="Genomic_DNA"/>
</dbReference>
<dbReference type="GO" id="GO:0016020">
    <property type="term" value="C:membrane"/>
    <property type="evidence" value="ECO:0007669"/>
    <property type="project" value="TreeGrafter"/>
</dbReference>
<feature type="transmembrane region" description="Helical" evidence="1">
    <location>
        <begin position="207"/>
        <end position="226"/>
    </location>
</feature>
<sequence length="291" mass="33399">MAGCMQSVRDEFKLTHFCFGGVKTERFCYFLWNPPGWVYLCYRAVLMVYTVTCVGIIATNRPVQVPDARWWSYLTQWSNLSLCLHLSLHCAVAVFVHCTKICGHRIDPHPQGDPGRLNDDNNTNNDHHAEQLDDRPPWYVCLVWISFNITSTVSLMVTLVYYVFYRFIPFYNPDISSFANVQKHAINTLIVMIEQLVTAVPCRLYHVIYPLLFCIVYLIYSVIVWADDRTMIVYPNFLDWGNPAKTIGLMAAVGLVVIPVLHALFFGIHKAKMAIYDHLVPREAEPPVPHG</sequence>
<gene>
    <name evidence="2" type="ORF">V1264_016928</name>
</gene>
<name>A0AAN9BIG0_9CAEN</name>
<dbReference type="Pfam" id="PF21534">
    <property type="entry name" value="Rost"/>
    <property type="match status" value="1"/>
</dbReference>
<evidence type="ECO:0000313" key="3">
    <source>
        <dbReference type="Proteomes" id="UP001374579"/>
    </source>
</evidence>
<dbReference type="PANTHER" id="PTHR12242:SF1">
    <property type="entry name" value="MYND-TYPE DOMAIN-CONTAINING PROTEIN"/>
    <property type="match status" value="1"/>
</dbReference>
<comment type="caution">
    <text evidence="2">The sequence shown here is derived from an EMBL/GenBank/DDBJ whole genome shotgun (WGS) entry which is preliminary data.</text>
</comment>
<evidence type="ECO:0000256" key="1">
    <source>
        <dbReference type="SAM" id="Phobius"/>
    </source>
</evidence>
<dbReference type="AlphaFoldDB" id="A0AAN9BIG0"/>
<keyword evidence="1" id="KW-0812">Transmembrane</keyword>
<dbReference type="Proteomes" id="UP001374579">
    <property type="component" value="Unassembled WGS sequence"/>
</dbReference>
<keyword evidence="1" id="KW-0472">Membrane</keyword>
<evidence type="ECO:0000313" key="2">
    <source>
        <dbReference type="EMBL" id="KAK7105564.1"/>
    </source>
</evidence>
<feature type="transmembrane region" description="Helical" evidence="1">
    <location>
        <begin position="246"/>
        <end position="268"/>
    </location>
</feature>
<feature type="transmembrane region" description="Helical" evidence="1">
    <location>
        <begin position="138"/>
        <end position="164"/>
    </location>
</feature>
<protein>
    <recommendedName>
        <fullName evidence="4">Protein rolling stone-like</fullName>
    </recommendedName>
</protein>